<dbReference type="InterPro" id="IPR019826">
    <property type="entry name" value="Carboxylesterase_B_AS"/>
</dbReference>
<dbReference type="AlphaFoldDB" id="A0A8S3UE59"/>
<sequence length="604" mass="67834">MLHLLIFVLYVSLAVCQNTVTIDTSIGKITGLQQSKVIGPQNYTYNEFRRIPFAKPPVGDLRFQKPVAFGSWNQTLNATYFGSACIQGQPSEIVSGFIPNNTISEDCLFLNIYVPTSKSSSAAKKAVMIWIHGGSYISGTGMLYNGAYMASVGDVIIVTVNYRLGVFGFLSTGNENAVGNYGLWDQKMAIEWVKDNIEAFGGDTSNITIFGESAGGFSVSLHSLIPQNKGLFNRVIAQSGVSTSFVATEYNITYYTNRIINVLKCTSPQQSVEIKCLKNKSAADVQTAYNYLYSLPITDPHDFLVFAPRVDRDLLMDHPKILLKNRSSEAYMFFRSLDMIVGNVNSEGSLLLGNPLTRLQKAYRFNIDLGIPRSILCDHLATTMALDDYNNNAKIAPAVCQKYGYSLGLYRSMNSVYYYGDIYFYSKTVETLNFHSEGTPSSKTFQYLSTKRTILSKRVPLWFEGASHASEIPLLFPFYNFLSNTSEDLTLSLTVMKYWTNFAKYGDPNDEILPSWSPYTQSNKAYQILDVTISSDKDMYKDRVDFWLIDIPKLINSTADESTNNSNRKSVTQMHQAYHSLTGQLLIKNEYPKTKMPLHEKTIR</sequence>
<evidence type="ECO:0000256" key="3">
    <source>
        <dbReference type="ARBA" id="ARBA00022801"/>
    </source>
</evidence>
<dbReference type="Gene3D" id="3.40.50.1820">
    <property type="entry name" value="alpha/beta hydrolase"/>
    <property type="match status" value="1"/>
</dbReference>
<dbReference type="InterPro" id="IPR029058">
    <property type="entry name" value="AB_hydrolase_fold"/>
</dbReference>
<dbReference type="OrthoDB" id="408631at2759"/>
<keyword evidence="3 4" id="KW-0378">Hydrolase</keyword>
<dbReference type="Proteomes" id="UP000683360">
    <property type="component" value="Unassembled WGS sequence"/>
</dbReference>
<dbReference type="PROSITE" id="PS00941">
    <property type="entry name" value="CARBOXYLESTERASE_B_2"/>
    <property type="match status" value="1"/>
</dbReference>
<dbReference type="PANTHER" id="PTHR43903">
    <property type="entry name" value="NEUROLIGIN"/>
    <property type="match status" value="1"/>
</dbReference>
<name>A0A8S3UE59_MYTED</name>
<feature type="signal peptide" evidence="4">
    <location>
        <begin position="1"/>
        <end position="16"/>
    </location>
</feature>
<dbReference type="InterPro" id="IPR051093">
    <property type="entry name" value="Neuroligin/BSAL"/>
</dbReference>
<evidence type="ECO:0000313" key="6">
    <source>
        <dbReference type="EMBL" id="CAG2239220.1"/>
    </source>
</evidence>
<proteinExistence type="inferred from homology"/>
<dbReference type="Pfam" id="PF00135">
    <property type="entry name" value="COesterase"/>
    <property type="match status" value="1"/>
</dbReference>
<feature type="chain" id="PRO_5035966640" description="Carboxylic ester hydrolase" evidence="4">
    <location>
        <begin position="17"/>
        <end position="604"/>
    </location>
</feature>
<gene>
    <name evidence="6" type="ORF">MEDL_51596</name>
</gene>
<reference evidence="6" key="1">
    <citation type="submission" date="2021-03" db="EMBL/GenBank/DDBJ databases">
        <authorList>
            <person name="Bekaert M."/>
        </authorList>
    </citation>
    <scope>NUCLEOTIDE SEQUENCE</scope>
</reference>
<comment type="caution">
    <text evidence="6">The sequence shown here is derived from an EMBL/GenBank/DDBJ whole genome shotgun (WGS) entry which is preliminary data.</text>
</comment>
<feature type="domain" description="Carboxylesterase type B" evidence="5">
    <location>
        <begin position="21"/>
        <end position="547"/>
    </location>
</feature>
<evidence type="ECO:0000256" key="1">
    <source>
        <dbReference type="ARBA" id="ARBA00005964"/>
    </source>
</evidence>
<dbReference type="SUPFAM" id="SSF53474">
    <property type="entry name" value="alpha/beta-Hydrolases"/>
    <property type="match status" value="1"/>
</dbReference>
<evidence type="ECO:0000256" key="2">
    <source>
        <dbReference type="ARBA" id="ARBA00022729"/>
    </source>
</evidence>
<dbReference type="PROSITE" id="PS00122">
    <property type="entry name" value="CARBOXYLESTERASE_B_1"/>
    <property type="match status" value="1"/>
</dbReference>
<evidence type="ECO:0000313" key="7">
    <source>
        <dbReference type="Proteomes" id="UP000683360"/>
    </source>
</evidence>
<dbReference type="GO" id="GO:0016787">
    <property type="term" value="F:hydrolase activity"/>
    <property type="evidence" value="ECO:0007669"/>
    <property type="project" value="UniProtKB-KW"/>
</dbReference>
<protein>
    <recommendedName>
        <fullName evidence="4">Carboxylic ester hydrolase</fullName>
        <ecNumber evidence="4">3.1.1.-</ecNumber>
    </recommendedName>
</protein>
<accession>A0A8S3UE59</accession>
<organism evidence="6 7">
    <name type="scientific">Mytilus edulis</name>
    <name type="common">Blue mussel</name>
    <dbReference type="NCBI Taxonomy" id="6550"/>
    <lineage>
        <taxon>Eukaryota</taxon>
        <taxon>Metazoa</taxon>
        <taxon>Spiralia</taxon>
        <taxon>Lophotrochozoa</taxon>
        <taxon>Mollusca</taxon>
        <taxon>Bivalvia</taxon>
        <taxon>Autobranchia</taxon>
        <taxon>Pteriomorphia</taxon>
        <taxon>Mytilida</taxon>
        <taxon>Mytiloidea</taxon>
        <taxon>Mytilidae</taxon>
        <taxon>Mytilinae</taxon>
        <taxon>Mytilus</taxon>
    </lineage>
</organism>
<dbReference type="InterPro" id="IPR019819">
    <property type="entry name" value="Carboxylesterase_B_CS"/>
</dbReference>
<evidence type="ECO:0000256" key="4">
    <source>
        <dbReference type="RuleBase" id="RU361235"/>
    </source>
</evidence>
<evidence type="ECO:0000259" key="5">
    <source>
        <dbReference type="Pfam" id="PF00135"/>
    </source>
</evidence>
<keyword evidence="2 4" id="KW-0732">Signal</keyword>
<comment type="similarity">
    <text evidence="1 4">Belongs to the type-B carboxylesterase/lipase family.</text>
</comment>
<dbReference type="InterPro" id="IPR002018">
    <property type="entry name" value="CarbesteraseB"/>
</dbReference>
<dbReference type="EC" id="3.1.1.-" evidence="4"/>
<dbReference type="EMBL" id="CAJPWZ010002508">
    <property type="protein sequence ID" value="CAG2239220.1"/>
    <property type="molecule type" value="Genomic_DNA"/>
</dbReference>
<keyword evidence="7" id="KW-1185">Reference proteome</keyword>